<dbReference type="Proteomes" id="UP000029518">
    <property type="component" value="Chromosome"/>
</dbReference>
<dbReference type="SUPFAM" id="SSF46689">
    <property type="entry name" value="Homeodomain-like"/>
    <property type="match status" value="1"/>
</dbReference>
<name>A0A089LJ43_PAEBO</name>
<dbReference type="HOGENOM" id="CLU_019175_0_0_9"/>
<keyword evidence="2" id="KW-0238">DNA-binding</keyword>
<dbReference type="InterPro" id="IPR018060">
    <property type="entry name" value="HTH_AraC"/>
</dbReference>
<keyword evidence="1" id="KW-0805">Transcription regulation</keyword>
<sequence>MPKFKLSRLNFIKQRSTFIKIIIYFVSANVIVLAVSFIALYSLSSKTLLKEIGDHSESLLVNGAKNTAQLMEWSINYAYSSSSDVQIEAYALSEQHTDLDTYAVWSRLMNIKKGNPSIDSVYLINDYTQQIIDSRLGVNEYDGFYDQEVLQRLRTRKLTDGAFLIPRTLILPLESGKEKKVITAIIPYETGKSISAFVLNVDADNIMTLLQNNSNVLETSVFVLNDKKELVFSTVKLDAEQIQEFSQATDKEANGWKIVKPQNFPEQMLVYANTSINGIQSWRFIETIPKSIILSKITWLRNLTLLLFGGLFAASLWVIILLSKRVYSPIQELVHNVMEQHHAEQLDGQNEANELVYLSQVFVSQNERIHELTEHGRKNKFLARERFIRELLGGLTLSIAEIRNSCKELGIELSEEGIAVAIFRIDQFASFTVRYSEKDQRLLRFAMANIIQESLQPDAMKGILTVDMGKDHVAVLLPLNRGQSAAMYAGKLQQAQRLVAQFLSIGTTVACGKHLEGLNELHEGYMETYELTQERFRLGQGALVIEEYADASPAGLYHMPLELERQMVQAIHRADASAFLGCLHTAISSLRERPYFECKMSLITLFMEIRRSMQEITHQPVLPSSWSLTSVENQIIKLETLEAVTEWMAEVSAKFLEEIAAVRSVSRNAGLAGQVDQLIEAHLTDANLSVKMLSDELGLSVNYIRNLYKNETNRSITETITEKRLNIICGELISSEAPIEPIVLKYGFSSLNTFYLAFKKRYGVTPAVYRKSNQK</sequence>
<dbReference type="Gene3D" id="1.10.10.60">
    <property type="entry name" value="Homeodomain-like"/>
    <property type="match status" value="2"/>
</dbReference>
<dbReference type="RefSeq" id="WP_042216557.1">
    <property type="nucleotide sequence ID" value="NZ_CP009285.1"/>
</dbReference>
<evidence type="ECO:0000256" key="3">
    <source>
        <dbReference type="ARBA" id="ARBA00023163"/>
    </source>
</evidence>
<keyword evidence="7" id="KW-1185">Reference proteome</keyword>
<evidence type="ECO:0000256" key="2">
    <source>
        <dbReference type="ARBA" id="ARBA00023125"/>
    </source>
</evidence>
<dbReference type="Pfam" id="PF12833">
    <property type="entry name" value="HTH_18"/>
    <property type="match status" value="1"/>
</dbReference>
<accession>A0A089LJ43</accession>
<protein>
    <recommendedName>
        <fullName evidence="5">HTH araC/xylS-type domain-containing protein</fullName>
    </recommendedName>
</protein>
<dbReference type="EMBL" id="CP009285">
    <property type="protein sequence ID" value="AIQ60130.1"/>
    <property type="molecule type" value="Genomic_DNA"/>
</dbReference>
<dbReference type="InterPro" id="IPR009057">
    <property type="entry name" value="Homeodomain-like_sf"/>
</dbReference>
<dbReference type="PANTHER" id="PTHR43280:SF2">
    <property type="entry name" value="HTH-TYPE TRANSCRIPTIONAL REGULATOR EXSA"/>
    <property type="match status" value="1"/>
</dbReference>
<keyword evidence="4" id="KW-0472">Membrane</keyword>
<dbReference type="SMART" id="SM00342">
    <property type="entry name" value="HTH_ARAC"/>
    <property type="match status" value="1"/>
</dbReference>
<evidence type="ECO:0000313" key="6">
    <source>
        <dbReference type="EMBL" id="AIQ60130.1"/>
    </source>
</evidence>
<proteinExistence type="predicted"/>
<evidence type="ECO:0000256" key="4">
    <source>
        <dbReference type="SAM" id="Phobius"/>
    </source>
</evidence>
<keyword evidence="4" id="KW-1133">Transmembrane helix</keyword>
<keyword evidence="3" id="KW-0804">Transcription</keyword>
<dbReference type="KEGG" id="pbd:PBOR_26655"/>
<dbReference type="AlphaFoldDB" id="A0A089LJ43"/>
<feature type="transmembrane region" description="Helical" evidence="4">
    <location>
        <begin position="21"/>
        <end position="43"/>
    </location>
</feature>
<organism evidence="6 7">
    <name type="scientific">Paenibacillus borealis</name>
    <dbReference type="NCBI Taxonomy" id="160799"/>
    <lineage>
        <taxon>Bacteria</taxon>
        <taxon>Bacillati</taxon>
        <taxon>Bacillota</taxon>
        <taxon>Bacilli</taxon>
        <taxon>Bacillales</taxon>
        <taxon>Paenibacillaceae</taxon>
        <taxon>Paenibacillus</taxon>
    </lineage>
</organism>
<reference evidence="6" key="1">
    <citation type="submission" date="2014-08" db="EMBL/GenBank/DDBJ databases">
        <title>Comparative genomics of the Paenibacillus odorifer group.</title>
        <authorList>
            <person name="den Bakker H.C."/>
            <person name="Tsai Y.-C.Y.-C."/>
            <person name="Martin N."/>
            <person name="Korlach J."/>
            <person name="Wiedmann M."/>
        </authorList>
    </citation>
    <scope>NUCLEOTIDE SEQUENCE [LARGE SCALE GENOMIC DNA]</scope>
    <source>
        <strain evidence="6">DSM 13188</strain>
    </source>
</reference>
<gene>
    <name evidence="6" type="ORF">PBOR_26655</name>
</gene>
<dbReference type="GO" id="GO:0043565">
    <property type="term" value="F:sequence-specific DNA binding"/>
    <property type="evidence" value="ECO:0007669"/>
    <property type="project" value="InterPro"/>
</dbReference>
<feature type="domain" description="HTH araC/xylS-type" evidence="5">
    <location>
        <begin position="673"/>
        <end position="772"/>
    </location>
</feature>
<dbReference type="OrthoDB" id="2650757at2"/>
<dbReference type="PROSITE" id="PS01124">
    <property type="entry name" value="HTH_ARAC_FAMILY_2"/>
    <property type="match status" value="1"/>
</dbReference>
<evidence type="ECO:0000259" key="5">
    <source>
        <dbReference type="PROSITE" id="PS01124"/>
    </source>
</evidence>
<evidence type="ECO:0000313" key="7">
    <source>
        <dbReference type="Proteomes" id="UP000029518"/>
    </source>
</evidence>
<dbReference type="GO" id="GO:0003700">
    <property type="term" value="F:DNA-binding transcription factor activity"/>
    <property type="evidence" value="ECO:0007669"/>
    <property type="project" value="InterPro"/>
</dbReference>
<keyword evidence="4" id="KW-0812">Transmembrane</keyword>
<dbReference type="PANTHER" id="PTHR43280">
    <property type="entry name" value="ARAC-FAMILY TRANSCRIPTIONAL REGULATOR"/>
    <property type="match status" value="1"/>
</dbReference>
<evidence type="ECO:0000256" key="1">
    <source>
        <dbReference type="ARBA" id="ARBA00023015"/>
    </source>
</evidence>